<feature type="region of interest" description="Disordered" evidence="1">
    <location>
        <begin position="55"/>
        <end position="74"/>
    </location>
</feature>
<dbReference type="AlphaFoldDB" id="D8T3Z2"/>
<proteinExistence type="predicted"/>
<name>D8T3Z2_SELML</name>
<dbReference type="Proteomes" id="UP000001514">
    <property type="component" value="Unassembled WGS sequence"/>
</dbReference>
<sequence length="228" mass="25762">MRQFPGRVSTFPPRTGEPGISLASAFWRNQFQCHSRADQPSQYLVLTPSAHHARQCHNGEPDIEHQPTRSGSHTVVGSCQAKSLTSNINHRDLVNYHRIVTTQAKAHTMETKAWLFNSRLYPMLCKLVFAKRSKSYLDCSPGFWSIALHTIPGSPFVELFTKIPWILLGGFPSLVPLRAEYAFFWVAIRMAGVSGFSANCSRFKRSTIKSSMKRRGRVTELLPNVEIE</sequence>
<dbReference type="EMBL" id="GL377672">
    <property type="protein sequence ID" value="EFJ08568.1"/>
    <property type="molecule type" value="Genomic_DNA"/>
</dbReference>
<protein>
    <submittedName>
        <fullName evidence="2">Uncharacterized protein</fullName>
    </submittedName>
</protein>
<keyword evidence="3" id="KW-1185">Reference proteome</keyword>
<gene>
    <name evidence="2" type="ORF">SELMODRAFT_428779</name>
</gene>
<feature type="compositionally biased region" description="Basic and acidic residues" evidence="1">
    <location>
        <begin position="57"/>
        <end position="67"/>
    </location>
</feature>
<evidence type="ECO:0000313" key="2">
    <source>
        <dbReference type="EMBL" id="EFJ08568.1"/>
    </source>
</evidence>
<accession>D8T3Z2</accession>
<evidence type="ECO:0000256" key="1">
    <source>
        <dbReference type="SAM" id="MobiDB-lite"/>
    </source>
</evidence>
<reference evidence="2 3" key="1">
    <citation type="journal article" date="2011" name="Science">
        <title>The Selaginella genome identifies genetic changes associated with the evolution of vascular plants.</title>
        <authorList>
            <person name="Banks J.A."/>
            <person name="Nishiyama T."/>
            <person name="Hasebe M."/>
            <person name="Bowman J.L."/>
            <person name="Gribskov M."/>
            <person name="dePamphilis C."/>
            <person name="Albert V.A."/>
            <person name="Aono N."/>
            <person name="Aoyama T."/>
            <person name="Ambrose B.A."/>
            <person name="Ashton N.W."/>
            <person name="Axtell M.J."/>
            <person name="Barker E."/>
            <person name="Barker M.S."/>
            <person name="Bennetzen J.L."/>
            <person name="Bonawitz N.D."/>
            <person name="Chapple C."/>
            <person name="Cheng C."/>
            <person name="Correa L.G."/>
            <person name="Dacre M."/>
            <person name="DeBarry J."/>
            <person name="Dreyer I."/>
            <person name="Elias M."/>
            <person name="Engstrom E.M."/>
            <person name="Estelle M."/>
            <person name="Feng L."/>
            <person name="Finet C."/>
            <person name="Floyd S.K."/>
            <person name="Frommer W.B."/>
            <person name="Fujita T."/>
            <person name="Gramzow L."/>
            <person name="Gutensohn M."/>
            <person name="Harholt J."/>
            <person name="Hattori M."/>
            <person name="Heyl A."/>
            <person name="Hirai T."/>
            <person name="Hiwatashi Y."/>
            <person name="Ishikawa M."/>
            <person name="Iwata M."/>
            <person name="Karol K.G."/>
            <person name="Koehler B."/>
            <person name="Kolukisaoglu U."/>
            <person name="Kubo M."/>
            <person name="Kurata T."/>
            <person name="Lalonde S."/>
            <person name="Li K."/>
            <person name="Li Y."/>
            <person name="Litt A."/>
            <person name="Lyons E."/>
            <person name="Manning G."/>
            <person name="Maruyama T."/>
            <person name="Michael T.P."/>
            <person name="Mikami K."/>
            <person name="Miyazaki S."/>
            <person name="Morinaga S."/>
            <person name="Murata T."/>
            <person name="Mueller-Roeber B."/>
            <person name="Nelson D.R."/>
            <person name="Obara M."/>
            <person name="Oguri Y."/>
            <person name="Olmstead R.G."/>
            <person name="Onodera N."/>
            <person name="Petersen B.L."/>
            <person name="Pils B."/>
            <person name="Prigge M."/>
            <person name="Rensing S.A."/>
            <person name="Riano-Pachon D.M."/>
            <person name="Roberts A.W."/>
            <person name="Sato Y."/>
            <person name="Scheller H.V."/>
            <person name="Schulz B."/>
            <person name="Schulz C."/>
            <person name="Shakirov E.V."/>
            <person name="Shibagaki N."/>
            <person name="Shinohara N."/>
            <person name="Shippen D.E."/>
            <person name="Soerensen I."/>
            <person name="Sotooka R."/>
            <person name="Sugimoto N."/>
            <person name="Sugita M."/>
            <person name="Sumikawa N."/>
            <person name="Tanurdzic M."/>
            <person name="Theissen G."/>
            <person name="Ulvskov P."/>
            <person name="Wakazuki S."/>
            <person name="Weng J.K."/>
            <person name="Willats W.W."/>
            <person name="Wipf D."/>
            <person name="Wolf P.G."/>
            <person name="Yang L."/>
            <person name="Zimmer A.D."/>
            <person name="Zhu Q."/>
            <person name="Mitros T."/>
            <person name="Hellsten U."/>
            <person name="Loque D."/>
            <person name="Otillar R."/>
            <person name="Salamov A."/>
            <person name="Schmutz J."/>
            <person name="Shapiro H."/>
            <person name="Lindquist E."/>
            <person name="Lucas S."/>
            <person name="Rokhsar D."/>
            <person name="Grigoriev I.V."/>
        </authorList>
    </citation>
    <scope>NUCLEOTIDE SEQUENCE [LARGE SCALE GENOMIC DNA]</scope>
</reference>
<organism evidence="3">
    <name type="scientific">Selaginella moellendorffii</name>
    <name type="common">Spikemoss</name>
    <dbReference type="NCBI Taxonomy" id="88036"/>
    <lineage>
        <taxon>Eukaryota</taxon>
        <taxon>Viridiplantae</taxon>
        <taxon>Streptophyta</taxon>
        <taxon>Embryophyta</taxon>
        <taxon>Tracheophyta</taxon>
        <taxon>Lycopodiopsida</taxon>
        <taxon>Selaginellales</taxon>
        <taxon>Selaginellaceae</taxon>
        <taxon>Selaginella</taxon>
    </lineage>
</organism>
<evidence type="ECO:0000313" key="3">
    <source>
        <dbReference type="Proteomes" id="UP000001514"/>
    </source>
</evidence>
<dbReference type="Gramene" id="EFJ08568">
    <property type="protein sequence ID" value="EFJ08568"/>
    <property type="gene ID" value="SELMODRAFT_428779"/>
</dbReference>
<dbReference type="KEGG" id="smo:SELMODRAFT_428779"/>
<dbReference type="HOGENOM" id="CLU_1216540_0_0_1"/>
<dbReference type="InParanoid" id="D8T3Z2"/>